<keyword evidence="4 6" id="KW-0067">ATP-binding</keyword>
<proteinExistence type="predicted"/>
<dbReference type="SUPFAM" id="SSF52440">
    <property type="entry name" value="PreATP-grasp domain"/>
    <property type="match status" value="1"/>
</dbReference>
<dbReference type="Pfam" id="PF21139">
    <property type="entry name" value="BT_MCC_alpha"/>
    <property type="match status" value="1"/>
</dbReference>
<dbReference type="CDD" id="cd06850">
    <property type="entry name" value="biotinyl_domain"/>
    <property type="match status" value="1"/>
</dbReference>
<dbReference type="InterPro" id="IPR000089">
    <property type="entry name" value="Biotin_lipoyl"/>
</dbReference>
<dbReference type="Gene3D" id="2.40.50.100">
    <property type="match status" value="1"/>
</dbReference>
<dbReference type="Pfam" id="PF00289">
    <property type="entry name" value="Biotin_carb_N"/>
    <property type="match status" value="1"/>
</dbReference>
<feature type="domain" description="Biotin carboxylation" evidence="9">
    <location>
        <begin position="7"/>
        <end position="453"/>
    </location>
</feature>
<evidence type="ECO:0000313" key="11">
    <source>
        <dbReference type="Proteomes" id="UP001157186"/>
    </source>
</evidence>
<name>A0ABQ6GVA1_9GAMM</name>
<dbReference type="InterPro" id="IPR011054">
    <property type="entry name" value="Rudment_hybrid_motif"/>
</dbReference>
<keyword evidence="2" id="KW-0436">Ligase</keyword>
<dbReference type="SUPFAM" id="SSF51230">
    <property type="entry name" value="Single hybrid motif"/>
    <property type="match status" value="1"/>
</dbReference>
<protein>
    <submittedName>
        <fullName evidence="10">3-methylcrotonyl-CoA carboxylase subunit alpha</fullName>
    </submittedName>
</protein>
<dbReference type="PROSITE" id="PS50979">
    <property type="entry name" value="BC"/>
    <property type="match status" value="1"/>
</dbReference>
<dbReference type="InterPro" id="IPR005479">
    <property type="entry name" value="CPAse_ATP-bd"/>
</dbReference>
<comment type="cofactor">
    <cofactor evidence="1">
        <name>biotin</name>
        <dbReference type="ChEBI" id="CHEBI:57586"/>
    </cofactor>
</comment>
<dbReference type="SMART" id="SM00878">
    <property type="entry name" value="Biotin_carb_C"/>
    <property type="match status" value="1"/>
</dbReference>
<dbReference type="Proteomes" id="UP001157186">
    <property type="component" value="Unassembled WGS sequence"/>
</dbReference>
<dbReference type="PANTHER" id="PTHR18866">
    <property type="entry name" value="CARBOXYLASE:PYRUVATE/ACETYL-COA/PROPIONYL-COA CARBOXYLASE"/>
    <property type="match status" value="1"/>
</dbReference>
<evidence type="ECO:0000259" key="7">
    <source>
        <dbReference type="PROSITE" id="PS50968"/>
    </source>
</evidence>
<dbReference type="InterPro" id="IPR050856">
    <property type="entry name" value="Biotin_carboxylase_complex"/>
</dbReference>
<feature type="domain" description="Lipoyl-binding" evidence="7">
    <location>
        <begin position="606"/>
        <end position="677"/>
    </location>
</feature>
<dbReference type="EMBL" id="BSST01000001">
    <property type="protein sequence ID" value="GLX79860.1"/>
    <property type="molecule type" value="Genomic_DNA"/>
</dbReference>
<reference evidence="10 11" key="1">
    <citation type="submission" date="2023-03" db="EMBL/GenBank/DDBJ databases">
        <title>Draft genome sequence of Thalassotalea insulae KCTC 62186T.</title>
        <authorList>
            <person name="Sawabe T."/>
        </authorList>
    </citation>
    <scope>NUCLEOTIDE SEQUENCE [LARGE SCALE GENOMIC DNA]</scope>
    <source>
        <strain evidence="10 11">KCTC 62186</strain>
    </source>
</reference>
<dbReference type="Gene3D" id="3.40.50.20">
    <property type="match status" value="1"/>
</dbReference>
<dbReference type="PROSITE" id="PS00188">
    <property type="entry name" value="BIOTIN"/>
    <property type="match status" value="1"/>
</dbReference>
<dbReference type="Gene3D" id="3.30.1490.20">
    <property type="entry name" value="ATP-grasp fold, A domain"/>
    <property type="match status" value="1"/>
</dbReference>
<dbReference type="PROSITE" id="PS50975">
    <property type="entry name" value="ATP_GRASP"/>
    <property type="match status" value="1"/>
</dbReference>
<dbReference type="PROSITE" id="PS50968">
    <property type="entry name" value="BIOTINYL_LIPOYL"/>
    <property type="match status" value="1"/>
</dbReference>
<dbReference type="Gene3D" id="3.30.700.40">
    <property type="match status" value="1"/>
</dbReference>
<dbReference type="InterPro" id="IPR011053">
    <property type="entry name" value="Single_hybrid_motif"/>
</dbReference>
<dbReference type="SUPFAM" id="SSF56059">
    <property type="entry name" value="Glutathione synthetase ATP-binding domain-like"/>
    <property type="match status" value="1"/>
</dbReference>
<dbReference type="PROSITE" id="PS00867">
    <property type="entry name" value="CPSASE_2"/>
    <property type="match status" value="1"/>
</dbReference>
<dbReference type="PANTHER" id="PTHR18866:SF33">
    <property type="entry name" value="METHYLCROTONOYL-COA CARBOXYLASE SUBUNIT ALPHA, MITOCHONDRIAL-RELATED"/>
    <property type="match status" value="1"/>
</dbReference>
<keyword evidence="5" id="KW-0092">Biotin</keyword>
<dbReference type="InterPro" id="IPR016185">
    <property type="entry name" value="PreATP-grasp_dom_sf"/>
</dbReference>
<dbReference type="PROSITE" id="PS00866">
    <property type="entry name" value="CPSASE_1"/>
    <property type="match status" value="1"/>
</dbReference>
<dbReference type="Pfam" id="PF00364">
    <property type="entry name" value="Biotin_lipoyl"/>
    <property type="match status" value="1"/>
</dbReference>
<evidence type="ECO:0000313" key="10">
    <source>
        <dbReference type="EMBL" id="GLX79860.1"/>
    </source>
</evidence>
<gene>
    <name evidence="10" type="primary">liuD</name>
    <name evidence="10" type="ORF">tinsulaeT_32000</name>
</gene>
<evidence type="ECO:0000256" key="3">
    <source>
        <dbReference type="ARBA" id="ARBA00022741"/>
    </source>
</evidence>
<dbReference type="InterPro" id="IPR011761">
    <property type="entry name" value="ATP-grasp"/>
</dbReference>
<comment type="caution">
    <text evidence="10">The sequence shown here is derived from an EMBL/GenBank/DDBJ whole genome shotgun (WGS) entry which is preliminary data.</text>
</comment>
<feature type="domain" description="ATP-grasp" evidence="8">
    <location>
        <begin position="126"/>
        <end position="323"/>
    </location>
</feature>
<accession>A0ABQ6GVA1</accession>
<dbReference type="NCBIfam" id="NF006367">
    <property type="entry name" value="PRK08591.1"/>
    <property type="match status" value="1"/>
</dbReference>
<keyword evidence="3 6" id="KW-0547">Nucleotide-binding</keyword>
<dbReference type="InterPro" id="IPR013815">
    <property type="entry name" value="ATP_grasp_subdomain_1"/>
</dbReference>
<dbReference type="Pfam" id="PF02785">
    <property type="entry name" value="Biotin_carb_C"/>
    <property type="match status" value="1"/>
</dbReference>
<evidence type="ECO:0000259" key="9">
    <source>
        <dbReference type="PROSITE" id="PS50979"/>
    </source>
</evidence>
<evidence type="ECO:0000259" key="8">
    <source>
        <dbReference type="PROSITE" id="PS50975"/>
    </source>
</evidence>
<dbReference type="InterPro" id="IPR048429">
    <property type="entry name" value="MCC_alpha_BT"/>
</dbReference>
<dbReference type="InterPro" id="IPR005481">
    <property type="entry name" value="BC-like_N"/>
</dbReference>
<evidence type="ECO:0000256" key="5">
    <source>
        <dbReference type="ARBA" id="ARBA00023267"/>
    </source>
</evidence>
<dbReference type="SUPFAM" id="SSF51246">
    <property type="entry name" value="Rudiment single hybrid motif"/>
    <property type="match status" value="1"/>
</dbReference>
<evidence type="ECO:0000256" key="4">
    <source>
        <dbReference type="ARBA" id="ARBA00022840"/>
    </source>
</evidence>
<keyword evidence="11" id="KW-1185">Reference proteome</keyword>
<dbReference type="Gene3D" id="3.30.470.20">
    <property type="entry name" value="ATP-grasp fold, B domain"/>
    <property type="match status" value="1"/>
</dbReference>
<sequence length="680" mass="75163">MTHAQKMFSKILIANRGEIACRVINTARKMGILTVAVYSDADANSLHVNMADEAIYLGPSPSRESYLLGENVIAAAKKTGAQAIHPGYGFLSENAEFCRLCEQENITFIGPPVAAIEAMGSKSAAKSIMEQAQVPLVPGYHGDDQTEAVIKKAADDMGYPVLLKATAGGGGKGMRQVWSEAEFSEGFAAAKREAKSSFGDDTMLVEKYLTQPRHVEIQVFCDNHGNAVYLFERDCSVQRRHQKVIEEAPAFNMSAALRAQMGESAIKSAKAIGYQGAGTVEFLLDVDGSFYFMEMNTRLQVEHPVTEMISGQDLVEWQLRVAAGERLPKTQDELAINGHAFEARIYAEDANNDFLPATGTLSFLQPPEESEHVRVDTGVRQGDEVSVYYDPMIAKLIVWDENREKALQRLTKALTEYKINGVTTNIDFLYNLATTPAFINQDIDTGFIEKHHSDIFHSNEQTLADELPMAALYLVLSLAEKAQIAAANTTDPYSPWNTTNAWRLNEAHLHQLFLSHNEIEYPVNVEQKRQGTGSYYLITVNHPQFAERTLDCQGRIEGDKLHVSIDGHRSQATITRDGDNISLYRQNGVFNFTYIQPDCGIHDDHEQQGGLTAPMNGTMVSVLINAGDKVVKDQPLMILEAMKMEHTIKAPSDGVVETLYYKAGDMVDGGCELLAFNTED</sequence>
<dbReference type="Pfam" id="PF02786">
    <property type="entry name" value="CPSase_L_D2"/>
    <property type="match status" value="1"/>
</dbReference>
<evidence type="ECO:0000256" key="2">
    <source>
        <dbReference type="ARBA" id="ARBA00022598"/>
    </source>
</evidence>
<organism evidence="10 11">
    <name type="scientific">Thalassotalea insulae</name>
    <dbReference type="NCBI Taxonomy" id="2056778"/>
    <lineage>
        <taxon>Bacteria</taxon>
        <taxon>Pseudomonadati</taxon>
        <taxon>Pseudomonadota</taxon>
        <taxon>Gammaproteobacteria</taxon>
        <taxon>Alteromonadales</taxon>
        <taxon>Colwelliaceae</taxon>
        <taxon>Thalassotalea</taxon>
    </lineage>
</organism>
<dbReference type="InterPro" id="IPR005482">
    <property type="entry name" value="Biotin_COase_C"/>
</dbReference>
<evidence type="ECO:0000256" key="1">
    <source>
        <dbReference type="ARBA" id="ARBA00001953"/>
    </source>
</evidence>
<dbReference type="InterPro" id="IPR011764">
    <property type="entry name" value="Biotin_carboxylation_dom"/>
</dbReference>
<dbReference type="InterPro" id="IPR001882">
    <property type="entry name" value="Biotin_BS"/>
</dbReference>
<evidence type="ECO:0000256" key="6">
    <source>
        <dbReference type="PROSITE-ProRule" id="PRU00409"/>
    </source>
</evidence>